<comment type="caution">
    <text evidence="7">The sequence shown here is derived from an EMBL/GenBank/DDBJ whole genome shotgun (WGS) entry which is preliminary data.</text>
</comment>
<accession>A0ABD1ZDM9</accession>
<reference evidence="7 8" key="1">
    <citation type="submission" date="2024-09" db="EMBL/GenBank/DDBJ databases">
        <title>Chromosome-scale assembly of Riccia fluitans.</title>
        <authorList>
            <person name="Paukszto L."/>
            <person name="Sawicki J."/>
            <person name="Karawczyk K."/>
            <person name="Piernik-Szablinska J."/>
            <person name="Szczecinska M."/>
            <person name="Mazdziarz M."/>
        </authorList>
    </citation>
    <scope>NUCLEOTIDE SEQUENCE [LARGE SCALE GENOMIC DNA]</scope>
    <source>
        <strain evidence="7">Rf_01</strain>
        <tissue evidence="7">Aerial parts of the thallus</tissue>
    </source>
</reference>
<evidence type="ECO:0000256" key="4">
    <source>
        <dbReference type="PROSITE-ProRule" id="PRU00453"/>
    </source>
</evidence>
<keyword evidence="8" id="KW-1185">Reference proteome</keyword>
<feature type="domain" description="HIT-type" evidence="6">
    <location>
        <begin position="5"/>
        <end position="38"/>
    </location>
</feature>
<evidence type="ECO:0000256" key="1">
    <source>
        <dbReference type="ARBA" id="ARBA00022723"/>
    </source>
</evidence>
<keyword evidence="2 4" id="KW-0863">Zinc-finger</keyword>
<organism evidence="7 8">
    <name type="scientific">Riccia fluitans</name>
    <dbReference type="NCBI Taxonomy" id="41844"/>
    <lineage>
        <taxon>Eukaryota</taxon>
        <taxon>Viridiplantae</taxon>
        <taxon>Streptophyta</taxon>
        <taxon>Embryophyta</taxon>
        <taxon>Marchantiophyta</taxon>
        <taxon>Marchantiopsida</taxon>
        <taxon>Marchantiidae</taxon>
        <taxon>Marchantiales</taxon>
        <taxon>Ricciaceae</taxon>
        <taxon>Riccia</taxon>
    </lineage>
</organism>
<dbReference type="Gene3D" id="3.30.60.190">
    <property type="match status" value="1"/>
</dbReference>
<dbReference type="AlphaFoldDB" id="A0ABD1ZDM9"/>
<dbReference type="InterPro" id="IPR007529">
    <property type="entry name" value="Znf_HIT"/>
</dbReference>
<sequence length="143" mass="15971">MAPTCGVCVEGVSKYKCPSCLTPYCSLPCYKTHKSVPCTGPPPKPSTGTDDDDARQPPRTFEENEDESGWRLRRAQLEAIASSDDVRRMLRDEELRKILRRIDSSLSPEKDLDEAMEGAAFKEFTDKLLAVVNSEEKSLVTET</sequence>
<dbReference type="PANTHER" id="PTHR13483:SF11">
    <property type="entry name" value="ZINC FINGER HIT DOMAIN-CONTAINING PROTEIN 3"/>
    <property type="match status" value="1"/>
</dbReference>
<proteinExistence type="predicted"/>
<evidence type="ECO:0000313" key="7">
    <source>
        <dbReference type="EMBL" id="KAL2649544.1"/>
    </source>
</evidence>
<dbReference type="EMBL" id="JBHFFA010000001">
    <property type="protein sequence ID" value="KAL2649544.1"/>
    <property type="molecule type" value="Genomic_DNA"/>
</dbReference>
<evidence type="ECO:0000313" key="8">
    <source>
        <dbReference type="Proteomes" id="UP001605036"/>
    </source>
</evidence>
<evidence type="ECO:0000256" key="5">
    <source>
        <dbReference type="SAM" id="MobiDB-lite"/>
    </source>
</evidence>
<evidence type="ECO:0000256" key="3">
    <source>
        <dbReference type="ARBA" id="ARBA00022833"/>
    </source>
</evidence>
<dbReference type="Pfam" id="PF04438">
    <property type="entry name" value="zf-HIT"/>
    <property type="match status" value="1"/>
</dbReference>
<gene>
    <name evidence="7" type="ORF">R1flu_017672</name>
</gene>
<dbReference type="PANTHER" id="PTHR13483">
    <property type="entry name" value="BOX C_D SNORNA PROTEIN 1-RELATED"/>
    <property type="match status" value="1"/>
</dbReference>
<dbReference type="InterPro" id="IPR051639">
    <property type="entry name" value="BCD1"/>
</dbReference>
<dbReference type="PROSITE" id="PS51083">
    <property type="entry name" value="ZF_HIT"/>
    <property type="match status" value="1"/>
</dbReference>
<dbReference type="SUPFAM" id="SSF144232">
    <property type="entry name" value="HIT/MYND zinc finger-like"/>
    <property type="match status" value="1"/>
</dbReference>
<dbReference type="GO" id="GO:0008270">
    <property type="term" value="F:zinc ion binding"/>
    <property type="evidence" value="ECO:0007669"/>
    <property type="project" value="UniProtKB-UniRule"/>
</dbReference>
<evidence type="ECO:0000256" key="2">
    <source>
        <dbReference type="ARBA" id="ARBA00022771"/>
    </source>
</evidence>
<name>A0ABD1ZDM9_9MARC</name>
<evidence type="ECO:0000259" key="6">
    <source>
        <dbReference type="PROSITE" id="PS51083"/>
    </source>
</evidence>
<keyword evidence="3" id="KW-0862">Zinc</keyword>
<dbReference type="CDD" id="cd23024">
    <property type="entry name" value="zf-HIT_ZNHIT2-3"/>
    <property type="match status" value="1"/>
</dbReference>
<protein>
    <recommendedName>
        <fullName evidence="6">HIT-type domain-containing protein</fullName>
    </recommendedName>
</protein>
<keyword evidence="1" id="KW-0479">Metal-binding</keyword>
<feature type="region of interest" description="Disordered" evidence="5">
    <location>
        <begin position="33"/>
        <end position="68"/>
    </location>
</feature>
<dbReference type="Proteomes" id="UP001605036">
    <property type="component" value="Unassembled WGS sequence"/>
</dbReference>